<feature type="signal peptide" evidence="2">
    <location>
        <begin position="1"/>
        <end position="22"/>
    </location>
</feature>
<dbReference type="PANTHER" id="PTHR40940">
    <property type="entry name" value="PROTEIN BATD-RELATED"/>
    <property type="match status" value="1"/>
</dbReference>
<dbReference type="EMBL" id="CP020946">
    <property type="protein sequence ID" value="ASD63041.1"/>
    <property type="molecule type" value="Genomic_DNA"/>
</dbReference>
<evidence type="ECO:0000256" key="2">
    <source>
        <dbReference type="SAM" id="SignalP"/>
    </source>
</evidence>
<keyword evidence="2" id="KW-0732">Signal</keyword>
<gene>
    <name evidence="3" type="ORF">B9G79_05395</name>
</gene>
<feature type="region of interest" description="Disordered" evidence="1">
    <location>
        <begin position="136"/>
        <end position="155"/>
    </location>
</feature>
<evidence type="ECO:0000256" key="1">
    <source>
        <dbReference type="SAM" id="MobiDB-lite"/>
    </source>
</evidence>
<organism evidence="3 4">
    <name type="scientific">Bdellovibrio bacteriovorus</name>
    <dbReference type="NCBI Taxonomy" id="959"/>
    <lineage>
        <taxon>Bacteria</taxon>
        <taxon>Pseudomonadati</taxon>
        <taxon>Bdellovibrionota</taxon>
        <taxon>Bdellovibrionia</taxon>
        <taxon>Bdellovibrionales</taxon>
        <taxon>Pseudobdellovibrionaceae</taxon>
        <taxon>Bdellovibrio</taxon>
    </lineage>
</organism>
<name>A0A1Z3N6L3_BDEBC</name>
<dbReference type="InterPro" id="IPR025738">
    <property type="entry name" value="BatD"/>
</dbReference>
<evidence type="ECO:0008006" key="5">
    <source>
        <dbReference type="Google" id="ProtNLM"/>
    </source>
</evidence>
<evidence type="ECO:0000313" key="4">
    <source>
        <dbReference type="Proteomes" id="UP000197003"/>
    </source>
</evidence>
<dbReference type="Pfam" id="PF13584">
    <property type="entry name" value="BatD"/>
    <property type="match status" value="2"/>
</dbReference>
<accession>A0A1Z3N6L3</accession>
<proteinExistence type="predicted"/>
<dbReference type="OrthoDB" id="5287376at2"/>
<protein>
    <recommendedName>
        <fullName evidence="5">Protein BatD</fullName>
    </recommendedName>
</protein>
<feature type="chain" id="PRO_5012848446" description="Protein BatD" evidence="2">
    <location>
        <begin position="23"/>
        <end position="661"/>
    </location>
</feature>
<dbReference type="AlphaFoldDB" id="A0A1Z3N6L3"/>
<sequence>MTKTGNFLFFLSFIFFGLFAQAAGTTVQSTVDRNEMGLGDTFTLTVAVTSSEDVDIQDPRLPDLDGFDLLNNWQSNAVAQKLVNTPSGMQFQTQRRKEFHYQMSPKKTGTLSVGSFEVVIGGKVHRTQPIVIKVGQESMGGGKPPKRPSMAPPGFDDPFESMDQAEQEIFDQLLRQRQRLLQQQMQGQQQQEDFGGYPNSTGLPEAAFRSLPTNPNEAFFISVEVDKTEVFEGEQVTVNWYIYTRGQMETLDRLKFPSLKGFWKEIIEEVPSIQFTEEIVNGTPWKKALLASHALFPIKPGTATIDEYKIKSRVRLPTQGFGFYGKPYEYTKSSAAVPIKVKPLPVEGRPSDFTGAVGQFELHASVENPQVLVNQPFSLKVRFEGAGNAKMIDLPALNLPTGLEQYDSKSESKFFKNGRSYKEFEVLVIPRQEGQMVLPGLSVSMFDPQTKKYYTRTTQPINLTVSNNPNAPVGSSSRMADAGKKAEAPKVVENRLPDPLMQWQPAAEASVLYRPWLWAVLYSVASLLLLVKAQREFGWGRRRRTLKELVQKRFKVVDTALGKNDYRKVGVEMTNTFYTVLGEVSGTGGAAMEIERLLEVIPPSIRRDHGDDIAKSFEFFQTLSFAPEEMLGKMKEKETMKSQVDHAKKVLTAVVSAVEEK</sequence>
<dbReference type="RefSeq" id="WP_088564624.1">
    <property type="nucleotide sequence ID" value="NZ_CP020946.1"/>
</dbReference>
<dbReference type="Proteomes" id="UP000197003">
    <property type="component" value="Chromosome"/>
</dbReference>
<reference evidence="3 4" key="1">
    <citation type="submission" date="2017-04" db="EMBL/GenBank/DDBJ databases">
        <title>Whole genome sequence of Bdellovibrio bacteriovorus strain SSB218315.</title>
        <authorList>
            <person name="Oyedara O."/>
            <person name="Rodriguez-Perez M.A."/>
        </authorList>
    </citation>
    <scope>NUCLEOTIDE SEQUENCE [LARGE SCALE GENOMIC DNA]</scope>
    <source>
        <strain evidence="3 4">SSB218315</strain>
    </source>
</reference>
<evidence type="ECO:0000313" key="3">
    <source>
        <dbReference type="EMBL" id="ASD63041.1"/>
    </source>
</evidence>
<dbReference type="PANTHER" id="PTHR40940:SF2">
    <property type="entry name" value="BATD"/>
    <property type="match status" value="1"/>
</dbReference>